<sequence>MCDLIRALRTDGAKSAGIIPWSSPVPSFGDIQRSALATLGLNPSNREFVDAHGNELTGKHRRFHTLDSLGLRCWSKVRDNHIDMIAESCRNYFENNPYDTWFKRLDEIVAKSGPSYYSKSRTRACHLDLIPFATGEKWMALSLAQRSILLELAGNSLGNLLRGSKVRVLVLNGTSVVRGFEQLSGVKLKEIYQPSWDLRRIASQNVRGFSYEGRVKTIGNTKLPIELLILGFNHNIQSSFGVTRMVRAEISSWIAKKSGVH</sequence>
<keyword evidence="2" id="KW-1185">Reference proteome</keyword>
<dbReference type="AlphaFoldDB" id="A0A370X242"/>
<evidence type="ECO:0000313" key="2">
    <source>
        <dbReference type="Proteomes" id="UP000254258"/>
    </source>
</evidence>
<organism evidence="1 2">
    <name type="scientific">Dyella monticola</name>
    <dbReference type="NCBI Taxonomy" id="1927958"/>
    <lineage>
        <taxon>Bacteria</taxon>
        <taxon>Pseudomonadati</taxon>
        <taxon>Pseudomonadota</taxon>
        <taxon>Gammaproteobacteria</taxon>
        <taxon>Lysobacterales</taxon>
        <taxon>Rhodanobacteraceae</taxon>
        <taxon>Dyella</taxon>
    </lineage>
</organism>
<evidence type="ECO:0000313" key="1">
    <source>
        <dbReference type="EMBL" id="RDS82347.1"/>
    </source>
</evidence>
<protein>
    <submittedName>
        <fullName evidence="1">Uncharacterized protein</fullName>
    </submittedName>
</protein>
<comment type="caution">
    <text evidence="1">The sequence shown here is derived from an EMBL/GenBank/DDBJ whole genome shotgun (WGS) entry which is preliminary data.</text>
</comment>
<name>A0A370X242_9GAMM</name>
<reference evidence="1 2" key="1">
    <citation type="submission" date="2018-07" db="EMBL/GenBank/DDBJ databases">
        <title>Dyella monticola sp. nov. and Dyella psychrodurans sp. nov. isolated from monsoon evergreen broad-leaved forest soil of Dinghu Mountain, China.</title>
        <authorList>
            <person name="Gao Z."/>
            <person name="Qiu L."/>
        </authorList>
    </citation>
    <scope>NUCLEOTIDE SEQUENCE [LARGE SCALE GENOMIC DNA]</scope>
    <source>
        <strain evidence="1 2">4G-K06</strain>
    </source>
</reference>
<accession>A0A370X242</accession>
<dbReference type="Proteomes" id="UP000254258">
    <property type="component" value="Unassembled WGS sequence"/>
</dbReference>
<dbReference type="OrthoDB" id="6870466at2"/>
<dbReference type="EMBL" id="QRBE01000004">
    <property type="protein sequence ID" value="RDS82347.1"/>
    <property type="molecule type" value="Genomic_DNA"/>
</dbReference>
<proteinExistence type="predicted"/>
<gene>
    <name evidence="1" type="ORF">DWU98_09480</name>
</gene>